<dbReference type="GO" id="GO:0009279">
    <property type="term" value="C:cell outer membrane"/>
    <property type="evidence" value="ECO:0007669"/>
    <property type="project" value="UniProtKB-SubCell"/>
</dbReference>
<evidence type="ECO:0000259" key="14">
    <source>
        <dbReference type="Pfam" id="PF07715"/>
    </source>
</evidence>
<comment type="subcellular location">
    <subcellularLocation>
        <location evidence="1 10">Cell outer membrane</location>
        <topology evidence="1 10">Multi-pass membrane protein</topology>
    </subcellularLocation>
</comment>
<dbReference type="Gene3D" id="2.60.40.1120">
    <property type="entry name" value="Carboxypeptidase-like, regulatory domain"/>
    <property type="match status" value="1"/>
</dbReference>
<dbReference type="PANTHER" id="PTHR30069">
    <property type="entry name" value="TONB-DEPENDENT OUTER MEMBRANE RECEPTOR"/>
    <property type="match status" value="1"/>
</dbReference>
<dbReference type="OrthoDB" id="9768177at2"/>
<dbReference type="InterPro" id="IPR023997">
    <property type="entry name" value="TonB-dep_OMP_SusC/RagA_CS"/>
</dbReference>
<gene>
    <name evidence="15" type="ORF">C7460_11212</name>
</gene>
<dbReference type="InterPro" id="IPR008969">
    <property type="entry name" value="CarboxyPept-like_regulatory"/>
</dbReference>
<evidence type="ECO:0000256" key="12">
    <source>
        <dbReference type="SAM" id="SignalP"/>
    </source>
</evidence>
<reference evidence="15 16" key="1">
    <citation type="submission" date="2018-07" db="EMBL/GenBank/DDBJ databases">
        <title>Genomic Encyclopedia of Type Strains, Phase IV (KMG-IV): sequencing the most valuable type-strain genomes for metagenomic binning, comparative biology and taxonomic classification.</title>
        <authorList>
            <person name="Goeker M."/>
        </authorList>
    </citation>
    <scope>NUCLEOTIDE SEQUENCE [LARGE SCALE GENOMIC DNA]</scope>
    <source>
        <strain evidence="15 16">DSM 4134</strain>
    </source>
</reference>
<dbReference type="PROSITE" id="PS52016">
    <property type="entry name" value="TONB_DEPENDENT_REC_3"/>
    <property type="match status" value="1"/>
</dbReference>
<evidence type="ECO:0000256" key="7">
    <source>
        <dbReference type="ARBA" id="ARBA00023136"/>
    </source>
</evidence>
<dbReference type="InterPro" id="IPR037066">
    <property type="entry name" value="Plug_dom_sf"/>
</dbReference>
<dbReference type="NCBIfam" id="TIGR04057">
    <property type="entry name" value="SusC_RagA_signa"/>
    <property type="match status" value="1"/>
</dbReference>
<evidence type="ECO:0000256" key="11">
    <source>
        <dbReference type="RuleBase" id="RU003357"/>
    </source>
</evidence>
<dbReference type="SUPFAM" id="SSF56935">
    <property type="entry name" value="Porins"/>
    <property type="match status" value="1"/>
</dbReference>
<feature type="domain" description="TonB-dependent receptor-like beta-barrel" evidence="13">
    <location>
        <begin position="388"/>
        <end position="767"/>
    </location>
</feature>
<evidence type="ECO:0000313" key="15">
    <source>
        <dbReference type="EMBL" id="RED97403.1"/>
    </source>
</evidence>
<keyword evidence="4 10" id="KW-0812">Transmembrane</keyword>
<dbReference type="PANTHER" id="PTHR30069:SF29">
    <property type="entry name" value="HEMOGLOBIN AND HEMOGLOBIN-HAPTOGLOBIN-BINDING PROTEIN 1-RELATED"/>
    <property type="match status" value="1"/>
</dbReference>
<evidence type="ECO:0000256" key="1">
    <source>
        <dbReference type="ARBA" id="ARBA00004571"/>
    </source>
</evidence>
<sequence>MRPSRSIKYQVSALVALLLISFWATAQQRTISGMVTDAGDGTPLPGATIMEKGSTNGTITDIEGQFQLTLQGTTPVLTVSFVGFETQKIVVGERTNVDVQLSMALDELSEVVVIGYGTQQKKVATGSISKVKAENLEGYKVPSVQSALDGQVSGVIVNETSGQPGSGKSILIRGISTNGDNSPLYIVDGLTVSSIDNINPSDIESIDVLKDAASTAIYGARAANGVIIISTKQGSDEGSITYEGFTSYANPWKQPEMLNANQYVELIREKFANSGQTAQLDNRGFPTSGEGAVNTDWMDEIFDQSTMVNHRLSATMNNSYLSLEYWDQNGVIGGEKSNYKRYAIRINSTKDINDLISIGQNLYLNRTENQNLGTNNAFGTLVADAFAYDPLTPVYDADAEYGFAQSEWVQKEYINPLSRLFLADNDGHADQIQGNAYVKIKPIEGLTISSDLGVDFSWYNYRSFRPDYNYHAAFNNPNNSIAQGYGFGQRLQFENYVNYQKDFGLHSINAVVGTTNISQEFETAGGSTLNIPDAVKFNDQFQYIDAAPTDTIDLAFGSAAVDYRLVSYYGRLIYDYNDKYLFSATLRRDGSSRFGANNRWGVFPSFSLGWVVSDESFFPTSPVSFLKVRGSWGVNGSDRIGDLRYASRIENAFSYTLGMSPALNQGSTLATIPNPNLKWEESVQLDVGVEMKLFDDRLSTEFDYYIKTTRDLLGDERIPGYVGATNFPVSNLGEIQNKGFEASISYRQRIGDLNFRSTLNYTTFKNTTVEIPGTTEFINGWSWPVRNTAITRMTEGEPVGHFVGYKTLGIFQDESDVFGHISSEGDVLQPDAQPGDLIFADVNGDGTINSDDLTNIGSPWPDHILGLNLSADYKGFDINILFSTQIGHDIYRTYERSDVPFSNLQSFWMDRWTESNPSTEYPRLVLNDVNGNQNPSDFYVEDGSFLRLRNLQVGYNLPESILDVLHLKSLRIYFSANNLLTLTGYKGFDPEIGTDGWILNTGIDKGYYPSNKTLGGGIRISM</sequence>
<dbReference type="InterPro" id="IPR000531">
    <property type="entry name" value="Beta-barrel_TonB"/>
</dbReference>
<dbReference type="PROSITE" id="PS00018">
    <property type="entry name" value="EF_HAND_1"/>
    <property type="match status" value="1"/>
</dbReference>
<dbReference type="Pfam" id="PF07715">
    <property type="entry name" value="Plug"/>
    <property type="match status" value="1"/>
</dbReference>
<keyword evidence="7 10" id="KW-0472">Membrane</keyword>
<evidence type="ECO:0000256" key="8">
    <source>
        <dbReference type="ARBA" id="ARBA00023170"/>
    </source>
</evidence>
<dbReference type="GO" id="GO:0015344">
    <property type="term" value="F:siderophore uptake transmembrane transporter activity"/>
    <property type="evidence" value="ECO:0007669"/>
    <property type="project" value="TreeGrafter"/>
</dbReference>
<evidence type="ECO:0000256" key="4">
    <source>
        <dbReference type="ARBA" id="ARBA00022692"/>
    </source>
</evidence>
<evidence type="ECO:0000259" key="13">
    <source>
        <dbReference type="Pfam" id="PF00593"/>
    </source>
</evidence>
<comment type="similarity">
    <text evidence="10 11">Belongs to the TonB-dependent receptor family.</text>
</comment>
<organism evidence="15 16">
    <name type="scientific">Marinoscillum furvescens DSM 4134</name>
    <dbReference type="NCBI Taxonomy" id="1122208"/>
    <lineage>
        <taxon>Bacteria</taxon>
        <taxon>Pseudomonadati</taxon>
        <taxon>Bacteroidota</taxon>
        <taxon>Cytophagia</taxon>
        <taxon>Cytophagales</taxon>
        <taxon>Reichenbachiellaceae</taxon>
        <taxon>Marinoscillum</taxon>
    </lineage>
</organism>
<dbReference type="RefSeq" id="WP_115868560.1">
    <property type="nucleotide sequence ID" value="NZ_QREG01000012.1"/>
</dbReference>
<keyword evidence="9 10" id="KW-0998">Cell outer membrane</keyword>
<dbReference type="EMBL" id="QREG01000012">
    <property type="protein sequence ID" value="RED97403.1"/>
    <property type="molecule type" value="Genomic_DNA"/>
</dbReference>
<dbReference type="InterPro" id="IPR012910">
    <property type="entry name" value="Plug_dom"/>
</dbReference>
<evidence type="ECO:0000256" key="2">
    <source>
        <dbReference type="ARBA" id="ARBA00022448"/>
    </source>
</evidence>
<evidence type="ECO:0000256" key="9">
    <source>
        <dbReference type="ARBA" id="ARBA00023237"/>
    </source>
</evidence>
<dbReference type="InterPro" id="IPR036942">
    <property type="entry name" value="Beta-barrel_TonB_sf"/>
</dbReference>
<name>A0A3D9L0Y4_MARFU</name>
<protein>
    <submittedName>
        <fullName evidence="15">TonB-linked SusC/RagA family outer membrane protein</fullName>
    </submittedName>
</protein>
<dbReference type="Gene3D" id="2.40.170.20">
    <property type="entry name" value="TonB-dependent receptor, beta-barrel domain"/>
    <property type="match status" value="1"/>
</dbReference>
<keyword evidence="6 11" id="KW-0798">TonB box</keyword>
<dbReference type="Pfam" id="PF13715">
    <property type="entry name" value="CarbopepD_reg_2"/>
    <property type="match status" value="1"/>
</dbReference>
<dbReference type="InterPro" id="IPR018247">
    <property type="entry name" value="EF_Hand_1_Ca_BS"/>
</dbReference>
<feature type="domain" description="TonB-dependent receptor plug" evidence="14">
    <location>
        <begin position="123"/>
        <end position="226"/>
    </location>
</feature>
<dbReference type="GO" id="GO:0044718">
    <property type="term" value="P:siderophore transmembrane transport"/>
    <property type="evidence" value="ECO:0007669"/>
    <property type="project" value="TreeGrafter"/>
</dbReference>
<dbReference type="AlphaFoldDB" id="A0A3D9L0Y4"/>
<comment type="caution">
    <text evidence="15">The sequence shown here is derived from an EMBL/GenBank/DDBJ whole genome shotgun (WGS) entry which is preliminary data.</text>
</comment>
<dbReference type="Pfam" id="PF00593">
    <property type="entry name" value="TonB_dep_Rec_b-barrel"/>
    <property type="match status" value="1"/>
</dbReference>
<evidence type="ECO:0000256" key="3">
    <source>
        <dbReference type="ARBA" id="ARBA00022452"/>
    </source>
</evidence>
<dbReference type="NCBIfam" id="TIGR04056">
    <property type="entry name" value="OMP_RagA_SusC"/>
    <property type="match status" value="1"/>
</dbReference>
<dbReference type="InterPro" id="IPR023996">
    <property type="entry name" value="TonB-dep_OMP_SusC/RagA"/>
</dbReference>
<keyword evidence="8" id="KW-0675">Receptor</keyword>
<accession>A0A3D9L0Y4</accession>
<keyword evidence="3 10" id="KW-1134">Transmembrane beta strand</keyword>
<dbReference type="InterPro" id="IPR039426">
    <property type="entry name" value="TonB-dep_rcpt-like"/>
</dbReference>
<keyword evidence="16" id="KW-1185">Reference proteome</keyword>
<proteinExistence type="inferred from homology"/>
<keyword evidence="2 10" id="KW-0813">Transport</keyword>
<feature type="signal peptide" evidence="12">
    <location>
        <begin position="1"/>
        <end position="26"/>
    </location>
</feature>
<evidence type="ECO:0000256" key="10">
    <source>
        <dbReference type="PROSITE-ProRule" id="PRU01360"/>
    </source>
</evidence>
<evidence type="ECO:0000313" key="16">
    <source>
        <dbReference type="Proteomes" id="UP000256779"/>
    </source>
</evidence>
<keyword evidence="5 12" id="KW-0732">Signal</keyword>
<dbReference type="Gene3D" id="2.170.130.10">
    <property type="entry name" value="TonB-dependent receptor, plug domain"/>
    <property type="match status" value="1"/>
</dbReference>
<feature type="chain" id="PRO_5017747608" evidence="12">
    <location>
        <begin position="27"/>
        <end position="1022"/>
    </location>
</feature>
<evidence type="ECO:0000256" key="5">
    <source>
        <dbReference type="ARBA" id="ARBA00022729"/>
    </source>
</evidence>
<dbReference type="SUPFAM" id="SSF49464">
    <property type="entry name" value="Carboxypeptidase regulatory domain-like"/>
    <property type="match status" value="1"/>
</dbReference>
<evidence type="ECO:0000256" key="6">
    <source>
        <dbReference type="ARBA" id="ARBA00023077"/>
    </source>
</evidence>
<dbReference type="Proteomes" id="UP000256779">
    <property type="component" value="Unassembled WGS sequence"/>
</dbReference>